<protein>
    <submittedName>
        <fullName evidence="3">Uncharacterized protein</fullName>
    </submittedName>
</protein>
<dbReference type="OrthoDB" id="9936937at2759"/>
<dbReference type="STRING" id="1141098.A0A1Y2DY21"/>
<dbReference type="PANTHER" id="PTHR36855">
    <property type="entry name" value="CHROMOSOME 10, WHOLE GENOME SHOTGUN SEQUENCE"/>
    <property type="match status" value="1"/>
</dbReference>
<dbReference type="Pfam" id="PF25871">
    <property type="entry name" value="HTH_76"/>
    <property type="match status" value="1"/>
</dbReference>
<dbReference type="AlphaFoldDB" id="A0A1Y2DY21"/>
<dbReference type="EMBL" id="MCFJ01000007">
    <property type="protein sequence ID" value="ORY64198.1"/>
    <property type="molecule type" value="Genomic_DNA"/>
</dbReference>
<organism evidence="3 4">
    <name type="scientific">Pseudomassariella vexata</name>
    <dbReference type="NCBI Taxonomy" id="1141098"/>
    <lineage>
        <taxon>Eukaryota</taxon>
        <taxon>Fungi</taxon>
        <taxon>Dikarya</taxon>
        <taxon>Ascomycota</taxon>
        <taxon>Pezizomycotina</taxon>
        <taxon>Sordariomycetes</taxon>
        <taxon>Xylariomycetidae</taxon>
        <taxon>Amphisphaeriales</taxon>
        <taxon>Pseudomassariaceae</taxon>
        <taxon>Pseudomassariella</taxon>
    </lineage>
</organism>
<dbReference type="InterPro" id="IPR040554">
    <property type="entry name" value="KPWE_PEX14_dom"/>
</dbReference>
<comment type="caution">
    <text evidence="3">The sequence shown here is derived from an EMBL/GenBank/DDBJ whole genome shotgun (WGS) entry which is preliminary data.</text>
</comment>
<name>A0A1Y2DY21_9PEZI</name>
<dbReference type="RefSeq" id="XP_040715612.1">
    <property type="nucleotide sequence ID" value="XM_040854146.1"/>
</dbReference>
<dbReference type="Proteomes" id="UP000193689">
    <property type="component" value="Unassembled WGS sequence"/>
</dbReference>
<evidence type="ECO:0000313" key="3">
    <source>
        <dbReference type="EMBL" id="ORY64198.1"/>
    </source>
</evidence>
<dbReference type="InterPro" id="IPR058841">
    <property type="entry name" value="HTH_76"/>
</dbReference>
<evidence type="ECO:0000313" key="4">
    <source>
        <dbReference type="Proteomes" id="UP000193689"/>
    </source>
</evidence>
<dbReference type="InParanoid" id="A0A1Y2DY21"/>
<dbReference type="GeneID" id="63770358"/>
<evidence type="ECO:0000259" key="1">
    <source>
        <dbReference type="Pfam" id="PF17733"/>
    </source>
</evidence>
<proteinExistence type="predicted"/>
<dbReference type="PANTHER" id="PTHR36855:SF1">
    <property type="entry name" value="PEROXISOME MEMBRANE ANCHOR PROTEIN PEX14P N-TERMINAL DOMAIN-CONTAINING PROTEIN"/>
    <property type="match status" value="1"/>
</dbReference>
<feature type="domain" description="Peroxisomal membrane protein PEX14-like KPWE" evidence="1">
    <location>
        <begin position="192"/>
        <end position="240"/>
    </location>
</feature>
<keyword evidence="4" id="KW-1185">Reference proteome</keyword>
<feature type="domain" description="PEX14-like helix-turn-helix" evidence="2">
    <location>
        <begin position="36"/>
        <end position="98"/>
    </location>
</feature>
<accession>A0A1Y2DY21</accession>
<sequence>MDGNDDDETLPVVIKPAPPAMRAKVALAAKNPDVKLKAFDAYPWAKDINFQALLKHKLFTDPLPNAMETGLRCRIILYRKFLGVEISLHEYLSYRCAQNRTHPAVKIIPDSVVEAERLAEPDEKKRQFAQLAKGCPEASSHDEDSITSLAGKIPQWQKTTVAASIPQWQAAAPKAALYVDKSAVAGGSDKEPYPKKFEEIIEHIQTGKPIEGIRQIPDTVIENSSSTWIVHTAPPKPWEKKKKPA</sequence>
<gene>
    <name evidence="3" type="ORF">BCR38DRAFT_209145</name>
</gene>
<evidence type="ECO:0000259" key="2">
    <source>
        <dbReference type="Pfam" id="PF25871"/>
    </source>
</evidence>
<dbReference type="Pfam" id="PF17733">
    <property type="entry name" value="KPWE_dom"/>
    <property type="match status" value="1"/>
</dbReference>
<reference evidence="3 4" key="1">
    <citation type="submission" date="2016-07" db="EMBL/GenBank/DDBJ databases">
        <title>Pervasive Adenine N6-methylation of Active Genes in Fungi.</title>
        <authorList>
            <consortium name="DOE Joint Genome Institute"/>
            <person name="Mondo S.J."/>
            <person name="Dannebaum R.O."/>
            <person name="Kuo R.C."/>
            <person name="Labutti K."/>
            <person name="Haridas S."/>
            <person name="Kuo A."/>
            <person name="Salamov A."/>
            <person name="Ahrendt S.R."/>
            <person name="Lipzen A."/>
            <person name="Sullivan W."/>
            <person name="Andreopoulos W.B."/>
            <person name="Clum A."/>
            <person name="Lindquist E."/>
            <person name="Daum C."/>
            <person name="Ramamoorthy G.K."/>
            <person name="Gryganskyi A."/>
            <person name="Culley D."/>
            <person name="Magnuson J.K."/>
            <person name="James T.Y."/>
            <person name="O'Malley M.A."/>
            <person name="Stajich J.E."/>
            <person name="Spatafora J.W."/>
            <person name="Visel A."/>
            <person name="Grigoriev I.V."/>
        </authorList>
    </citation>
    <scope>NUCLEOTIDE SEQUENCE [LARGE SCALE GENOMIC DNA]</scope>
    <source>
        <strain evidence="3 4">CBS 129021</strain>
    </source>
</reference>